<comment type="similarity">
    <text evidence="9">Belongs to the SecE/SEC61-gamma family.</text>
</comment>
<dbReference type="HAMAP" id="MF_00422">
    <property type="entry name" value="SecE"/>
    <property type="match status" value="1"/>
</dbReference>
<dbReference type="Proteomes" id="UP000095598">
    <property type="component" value="Unassembled WGS sequence"/>
</dbReference>
<evidence type="ECO:0000313" key="11">
    <source>
        <dbReference type="EMBL" id="CUP42458.1"/>
    </source>
</evidence>
<keyword evidence="7 9" id="KW-0811">Translocation</keyword>
<name>A0A174N7F8_ANAHA</name>
<keyword evidence="5 9" id="KW-0653">Protein transport</keyword>
<dbReference type="RefSeq" id="WP_009204240.1">
    <property type="nucleotide sequence ID" value="NZ_BAABXM010000001.1"/>
</dbReference>
<dbReference type="GO" id="GO:0008320">
    <property type="term" value="F:protein transmembrane transporter activity"/>
    <property type="evidence" value="ECO:0007669"/>
    <property type="project" value="UniProtKB-UniRule"/>
</dbReference>
<evidence type="ECO:0000313" key="13">
    <source>
        <dbReference type="Proteomes" id="UP000095564"/>
    </source>
</evidence>
<evidence type="ECO:0000256" key="5">
    <source>
        <dbReference type="ARBA" id="ARBA00022927"/>
    </source>
</evidence>
<dbReference type="EMBL" id="CP132968">
    <property type="protein sequence ID" value="WMD16821.1"/>
    <property type="molecule type" value="Genomic_DNA"/>
</dbReference>
<dbReference type="OrthoDB" id="9807958at2"/>
<organism evidence="11 13">
    <name type="scientific">Anaerostipes hadrus</name>
    <dbReference type="NCBI Taxonomy" id="649756"/>
    <lineage>
        <taxon>Bacteria</taxon>
        <taxon>Bacillati</taxon>
        <taxon>Bacillota</taxon>
        <taxon>Clostridia</taxon>
        <taxon>Lachnospirales</taxon>
        <taxon>Lachnospiraceae</taxon>
        <taxon>Anaerostipes</taxon>
    </lineage>
</organism>
<evidence type="ECO:0000256" key="2">
    <source>
        <dbReference type="ARBA" id="ARBA00022448"/>
    </source>
</evidence>
<dbReference type="GeneID" id="92740063"/>
<keyword evidence="4 9" id="KW-0812">Transmembrane</keyword>
<evidence type="ECO:0000256" key="6">
    <source>
        <dbReference type="ARBA" id="ARBA00022989"/>
    </source>
</evidence>
<dbReference type="EMBL" id="CYXT01000010">
    <property type="protein sequence ID" value="CUM94731.1"/>
    <property type="molecule type" value="Genomic_DNA"/>
</dbReference>
<dbReference type="InterPro" id="IPR005807">
    <property type="entry name" value="SecE_bac"/>
</dbReference>
<feature type="transmembrane region" description="Helical" evidence="9">
    <location>
        <begin position="36"/>
        <end position="60"/>
    </location>
</feature>
<dbReference type="AlphaFoldDB" id="A0A174N7F8"/>
<evidence type="ECO:0000313" key="14">
    <source>
        <dbReference type="Proteomes" id="UP000095598"/>
    </source>
</evidence>
<reference evidence="13 14" key="1">
    <citation type="submission" date="2015-09" db="EMBL/GenBank/DDBJ databases">
        <authorList>
            <consortium name="Pathogen Informatics"/>
        </authorList>
    </citation>
    <scope>NUCLEOTIDE SEQUENCE [LARGE SCALE GENOMIC DNA]</scope>
    <source>
        <strain evidence="10 14">2789STDY5608868</strain>
        <strain evidence="11 13">2789STDY5834908</strain>
    </source>
</reference>
<sequence>MEKTNKAKKPSWFKELKAEFNRIIWPTKERIAKETAVVVICAIIIGVIVAVLDVGIQYGIQALVG</sequence>
<dbReference type="NCBIfam" id="TIGR00964">
    <property type="entry name" value="secE_bact"/>
    <property type="match status" value="1"/>
</dbReference>
<evidence type="ECO:0000256" key="8">
    <source>
        <dbReference type="ARBA" id="ARBA00023136"/>
    </source>
</evidence>
<keyword evidence="3 9" id="KW-1003">Cell membrane</keyword>
<comment type="subcellular location">
    <subcellularLocation>
        <location evidence="9">Cell membrane</location>
        <topology evidence="9">Single-pass membrane protein</topology>
    </subcellularLocation>
    <subcellularLocation>
        <location evidence="1">Membrane</location>
    </subcellularLocation>
</comment>
<proteinExistence type="inferred from homology"/>
<reference evidence="12" key="2">
    <citation type="submission" date="2023-08" db="EMBL/GenBank/DDBJ databases">
        <title>Complete Genome Sequences of butyrate producing Anaerostipes hadrus strains BA1 and GIF7 isolated from the terminal ileum of a healthy lean male.</title>
        <authorList>
            <person name="Low A."/>
            <person name="Sheludchenko M."/>
            <person name="Cheng H.E."/>
            <person name="Koh X.Q."/>
            <person name="Lee J."/>
        </authorList>
    </citation>
    <scope>NUCLEOTIDE SEQUENCE</scope>
    <source>
        <strain evidence="12">BA1</strain>
    </source>
</reference>
<gene>
    <name evidence="9 12" type="primary">secE</name>
    <name evidence="10" type="ORF">ERS852425_01638</name>
    <name evidence="11" type="ORF">ERS852520_01316</name>
    <name evidence="12" type="ORF">RBI15_01615</name>
</gene>
<dbReference type="Proteomes" id="UP001243496">
    <property type="component" value="Chromosome"/>
</dbReference>
<dbReference type="PANTHER" id="PTHR33910:SF1">
    <property type="entry name" value="PROTEIN TRANSLOCASE SUBUNIT SECE"/>
    <property type="match status" value="1"/>
</dbReference>
<dbReference type="GO" id="GO:0005886">
    <property type="term" value="C:plasma membrane"/>
    <property type="evidence" value="ECO:0007669"/>
    <property type="project" value="UniProtKB-SubCell"/>
</dbReference>
<dbReference type="GO" id="GO:0006605">
    <property type="term" value="P:protein targeting"/>
    <property type="evidence" value="ECO:0007669"/>
    <property type="project" value="UniProtKB-UniRule"/>
</dbReference>
<dbReference type="EMBL" id="CZAU01000011">
    <property type="protein sequence ID" value="CUP42458.1"/>
    <property type="molecule type" value="Genomic_DNA"/>
</dbReference>
<dbReference type="Pfam" id="PF00584">
    <property type="entry name" value="SecE"/>
    <property type="match status" value="1"/>
</dbReference>
<evidence type="ECO:0000256" key="3">
    <source>
        <dbReference type="ARBA" id="ARBA00022475"/>
    </source>
</evidence>
<dbReference type="Proteomes" id="UP000095564">
    <property type="component" value="Unassembled WGS sequence"/>
</dbReference>
<accession>A0A174N7F8</accession>
<evidence type="ECO:0000256" key="9">
    <source>
        <dbReference type="HAMAP-Rule" id="MF_00422"/>
    </source>
</evidence>
<evidence type="ECO:0000256" key="7">
    <source>
        <dbReference type="ARBA" id="ARBA00023010"/>
    </source>
</evidence>
<keyword evidence="2 9" id="KW-0813">Transport</keyword>
<keyword evidence="8 9" id="KW-0472">Membrane</keyword>
<dbReference type="InterPro" id="IPR038379">
    <property type="entry name" value="SecE_sf"/>
</dbReference>
<comment type="function">
    <text evidence="9">Essential subunit of the Sec protein translocation channel SecYEG. Clamps together the 2 halves of SecY. May contact the channel plug during translocation.</text>
</comment>
<comment type="subunit">
    <text evidence="9">Component of the Sec protein translocase complex. Heterotrimer consisting of SecY, SecE and SecG subunits. The heterotrimers can form oligomers, although 1 heterotrimer is thought to be able to translocate proteins. Interacts with the ribosome. Interacts with SecDF, and other proteins may be involved. Interacts with SecA.</text>
</comment>
<dbReference type="GO" id="GO:0009306">
    <property type="term" value="P:protein secretion"/>
    <property type="evidence" value="ECO:0007669"/>
    <property type="project" value="UniProtKB-UniRule"/>
</dbReference>
<dbReference type="PANTHER" id="PTHR33910">
    <property type="entry name" value="PROTEIN TRANSLOCASE SUBUNIT SECE"/>
    <property type="match status" value="1"/>
</dbReference>
<evidence type="ECO:0000313" key="10">
    <source>
        <dbReference type="EMBL" id="CUM94731.1"/>
    </source>
</evidence>
<dbReference type="GO" id="GO:0065002">
    <property type="term" value="P:intracellular protein transmembrane transport"/>
    <property type="evidence" value="ECO:0007669"/>
    <property type="project" value="UniProtKB-UniRule"/>
</dbReference>
<evidence type="ECO:0000256" key="4">
    <source>
        <dbReference type="ARBA" id="ARBA00022692"/>
    </source>
</evidence>
<dbReference type="Gene3D" id="1.20.5.1030">
    <property type="entry name" value="Preprotein translocase secy subunit"/>
    <property type="match status" value="1"/>
</dbReference>
<keyword evidence="6 9" id="KW-1133">Transmembrane helix</keyword>
<evidence type="ECO:0000313" key="12">
    <source>
        <dbReference type="EMBL" id="WMD16821.1"/>
    </source>
</evidence>
<dbReference type="InterPro" id="IPR001901">
    <property type="entry name" value="Translocase_SecE/Sec61-g"/>
</dbReference>
<protein>
    <recommendedName>
        <fullName evidence="9">Protein translocase subunit SecE</fullName>
    </recommendedName>
</protein>
<dbReference type="GO" id="GO:0043952">
    <property type="term" value="P:protein transport by the Sec complex"/>
    <property type="evidence" value="ECO:0007669"/>
    <property type="project" value="UniProtKB-UniRule"/>
</dbReference>
<evidence type="ECO:0000256" key="1">
    <source>
        <dbReference type="ARBA" id="ARBA00004370"/>
    </source>
</evidence>